<dbReference type="SUPFAM" id="SSF55785">
    <property type="entry name" value="PYP-like sensor domain (PAS domain)"/>
    <property type="match status" value="1"/>
</dbReference>
<dbReference type="Gene3D" id="3.30.450.20">
    <property type="entry name" value="PAS domain"/>
    <property type="match status" value="1"/>
</dbReference>
<dbReference type="GO" id="GO:0006355">
    <property type="term" value="P:regulation of DNA-templated transcription"/>
    <property type="evidence" value="ECO:0007669"/>
    <property type="project" value="InterPro"/>
</dbReference>
<dbReference type="SMART" id="SM00091">
    <property type="entry name" value="PAS"/>
    <property type="match status" value="1"/>
</dbReference>
<dbReference type="Pfam" id="PF00989">
    <property type="entry name" value="PAS"/>
    <property type="match status" value="1"/>
</dbReference>
<proteinExistence type="predicted"/>
<evidence type="ECO:0000313" key="10">
    <source>
        <dbReference type="Proteomes" id="UP000184139"/>
    </source>
</evidence>
<dbReference type="GO" id="GO:0043565">
    <property type="term" value="F:sequence-specific DNA binding"/>
    <property type="evidence" value="ECO:0007669"/>
    <property type="project" value="InterPro"/>
</dbReference>
<dbReference type="Pfam" id="PF00072">
    <property type="entry name" value="Response_reg"/>
    <property type="match status" value="1"/>
</dbReference>
<keyword evidence="1" id="KW-0547">Nucleotide-binding</keyword>
<keyword evidence="2" id="KW-0067">ATP-binding</keyword>
<keyword evidence="5" id="KW-0804">Transcription</keyword>
<dbReference type="PROSITE" id="PS50110">
    <property type="entry name" value="RESPONSE_REGULATORY"/>
    <property type="match status" value="1"/>
</dbReference>
<dbReference type="PROSITE" id="PS50045">
    <property type="entry name" value="SIGMA54_INTERACT_4"/>
    <property type="match status" value="1"/>
</dbReference>
<dbReference type="InterPro" id="IPR035965">
    <property type="entry name" value="PAS-like_dom_sf"/>
</dbReference>
<dbReference type="Pfam" id="PF02954">
    <property type="entry name" value="HTH_8"/>
    <property type="match status" value="1"/>
</dbReference>
<dbReference type="InterPro" id="IPR009057">
    <property type="entry name" value="Homeodomain-like_sf"/>
</dbReference>
<dbReference type="PANTHER" id="PTHR32071">
    <property type="entry name" value="TRANSCRIPTIONAL REGULATORY PROTEIN"/>
    <property type="match status" value="1"/>
</dbReference>
<evidence type="ECO:0000259" key="7">
    <source>
        <dbReference type="PROSITE" id="PS50045"/>
    </source>
</evidence>
<dbReference type="SUPFAM" id="SSF52172">
    <property type="entry name" value="CheY-like"/>
    <property type="match status" value="1"/>
</dbReference>
<dbReference type="Pfam" id="PF25601">
    <property type="entry name" value="AAA_lid_14"/>
    <property type="match status" value="1"/>
</dbReference>
<keyword evidence="3" id="KW-0805">Transcription regulation</keyword>
<evidence type="ECO:0000313" key="9">
    <source>
        <dbReference type="EMBL" id="SHH97560.1"/>
    </source>
</evidence>
<keyword evidence="10" id="KW-1185">Reference proteome</keyword>
<feature type="domain" description="Response regulatory" evidence="8">
    <location>
        <begin position="10"/>
        <end position="125"/>
    </location>
</feature>
<dbReference type="EMBL" id="FQXS01000019">
    <property type="protein sequence ID" value="SHH97560.1"/>
    <property type="molecule type" value="Genomic_DNA"/>
</dbReference>
<dbReference type="PRINTS" id="PR01590">
    <property type="entry name" value="HTHFIS"/>
</dbReference>
<dbReference type="CDD" id="cd00130">
    <property type="entry name" value="PAS"/>
    <property type="match status" value="1"/>
</dbReference>
<dbReference type="GO" id="GO:0005524">
    <property type="term" value="F:ATP binding"/>
    <property type="evidence" value="ECO:0007669"/>
    <property type="project" value="UniProtKB-KW"/>
</dbReference>
<dbReference type="CDD" id="cd00009">
    <property type="entry name" value="AAA"/>
    <property type="match status" value="1"/>
</dbReference>
<evidence type="ECO:0000256" key="6">
    <source>
        <dbReference type="PROSITE-ProRule" id="PRU00169"/>
    </source>
</evidence>
<feature type="modified residue" description="4-aspartylphosphate" evidence="6">
    <location>
        <position position="60"/>
    </location>
</feature>
<dbReference type="Gene3D" id="3.40.50.2300">
    <property type="match status" value="1"/>
</dbReference>
<dbReference type="Pfam" id="PF00158">
    <property type="entry name" value="Sigma54_activat"/>
    <property type="match status" value="1"/>
</dbReference>
<dbReference type="InterPro" id="IPR002197">
    <property type="entry name" value="HTH_Fis"/>
</dbReference>
<dbReference type="SMART" id="SM00448">
    <property type="entry name" value="REC"/>
    <property type="match status" value="1"/>
</dbReference>
<gene>
    <name evidence="9" type="ORF">SAMN02745124_02958</name>
</gene>
<reference evidence="9 10" key="1">
    <citation type="submission" date="2016-11" db="EMBL/GenBank/DDBJ databases">
        <authorList>
            <person name="Jaros S."/>
            <person name="Januszkiewicz K."/>
            <person name="Wedrychowicz H."/>
        </authorList>
    </citation>
    <scope>NUCLEOTIDE SEQUENCE [LARGE SCALE GENOMIC DNA]</scope>
    <source>
        <strain evidence="9 10">DSM 9705</strain>
    </source>
</reference>
<evidence type="ECO:0000256" key="5">
    <source>
        <dbReference type="ARBA" id="ARBA00023163"/>
    </source>
</evidence>
<evidence type="ECO:0000256" key="2">
    <source>
        <dbReference type="ARBA" id="ARBA00022840"/>
    </source>
</evidence>
<name>A0A1M5XCN5_9BACT</name>
<dbReference type="PANTHER" id="PTHR32071:SF113">
    <property type="entry name" value="ALGINATE BIOSYNTHESIS TRANSCRIPTIONAL REGULATORY PROTEIN ALGB"/>
    <property type="match status" value="1"/>
</dbReference>
<dbReference type="Proteomes" id="UP000184139">
    <property type="component" value="Unassembled WGS sequence"/>
</dbReference>
<dbReference type="FunFam" id="3.40.50.300:FF:000006">
    <property type="entry name" value="DNA-binding transcriptional regulator NtrC"/>
    <property type="match status" value="1"/>
</dbReference>
<dbReference type="AlphaFoldDB" id="A0A1M5XCN5"/>
<evidence type="ECO:0000256" key="4">
    <source>
        <dbReference type="ARBA" id="ARBA00023125"/>
    </source>
</evidence>
<protein>
    <submittedName>
        <fullName evidence="9">Transcriptional regulator containing PAS, AAA-type ATPase, and DNA-binding Fis domains</fullName>
    </submittedName>
</protein>
<dbReference type="OrthoDB" id="9763792at2"/>
<dbReference type="Gene3D" id="1.10.8.60">
    <property type="match status" value="1"/>
</dbReference>
<evidence type="ECO:0000256" key="1">
    <source>
        <dbReference type="ARBA" id="ARBA00022741"/>
    </source>
</evidence>
<dbReference type="InterPro" id="IPR011006">
    <property type="entry name" value="CheY-like_superfamily"/>
</dbReference>
<dbReference type="SUPFAM" id="SSF46689">
    <property type="entry name" value="Homeodomain-like"/>
    <property type="match status" value="1"/>
</dbReference>
<sequence length="599" mass="67145">MAEQHNRTGSILVVDDEASLRETFHFFLSREGYHPVLTAGDFEQAFATLTSTPVDLVISDIVLRDASGIELLKKARQNGIDSPFIIITGYPDVDTAAEAVRYGAFDYIVKPVDKDALLRSVRLVLRQRHLERLKVTAEEERERYRLLLDTVFRSVTDAIVIVDDELNIINLNAAARQLFANLLPGFDEGTNLNSTIRSNEFSTLRTDLLRVLQTGEDVVEHRFECNTIDNKPKILSICTSPFAEGGAHGHGAVIVIRDMSVCGEQQRSRRSSFHRFIGSSDVMQAVYTMIENVGRVDTTVLITGESGTGKELAAEALHYESNRRTMPLVKVDCTAIPENLLESELFGHKKGSFTGADKDRRGLIMQADGGTLFLDEIGEISAMTQLRLLRFLQERTFYPVGSDTPMTVDTRVITATNVDLREKVQQGTFREDLYFRLRVIDIPLPPLRKRNGDILLLAGHFIKKFSEKLHKPINGLSDDAIKALTGHHWPGNVRELEHLIERAVVLCEGVTITTKDLPQDLTKPVDHIDMKNHFKDQEPARSIEQPIGRLDSVALRILGTLNKCGGNKAKAARLLGIDRSTLYRKIKEYDIDLSTFSLE</sequence>
<dbReference type="InterPro" id="IPR058031">
    <property type="entry name" value="AAA_lid_NorR"/>
</dbReference>
<dbReference type="STRING" id="1121409.SAMN02745124_02958"/>
<dbReference type="InterPro" id="IPR002078">
    <property type="entry name" value="Sigma_54_int"/>
</dbReference>
<dbReference type="SMART" id="SM00382">
    <property type="entry name" value="AAA"/>
    <property type="match status" value="1"/>
</dbReference>
<accession>A0A1M5XCN5</accession>
<dbReference type="Gene3D" id="1.10.10.60">
    <property type="entry name" value="Homeodomain-like"/>
    <property type="match status" value="1"/>
</dbReference>
<dbReference type="Gene3D" id="3.40.50.300">
    <property type="entry name" value="P-loop containing nucleotide triphosphate hydrolases"/>
    <property type="match status" value="1"/>
</dbReference>
<evidence type="ECO:0000256" key="3">
    <source>
        <dbReference type="ARBA" id="ARBA00023015"/>
    </source>
</evidence>
<dbReference type="RefSeq" id="WP_073377338.1">
    <property type="nucleotide sequence ID" value="NZ_FQXS01000019.1"/>
</dbReference>
<dbReference type="InterPro" id="IPR000014">
    <property type="entry name" value="PAS"/>
</dbReference>
<feature type="domain" description="Sigma-54 factor interaction" evidence="7">
    <location>
        <begin position="276"/>
        <end position="505"/>
    </location>
</feature>
<dbReference type="InterPro" id="IPR013767">
    <property type="entry name" value="PAS_fold"/>
</dbReference>
<dbReference type="GO" id="GO:0000160">
    <property type="term" value="P:phosphorelay signal transduction system"/>
    <property type="evidence" value="ECO:0007669"/>
    <property type="project" value="InterPro"/>
</dbReference>
<dbReference type="PROSITE" id="PS00688">
    <property type="entry name" value="SIGMA54_INTERACT_3"/>
    <property type="match status" value="1"/>
</dbReference>
<keyword evidence="4 9" id="KW-0238">DNA-binding</keyword>
<dbReference type="InterPro" id="IPR025944">
    <property type="entry name" value="Sigma_54_int_dom_CS"/>
</dbReference>
<organism evidence="9 10">
    <name type="scientific">Desulfofustis glycolicus DSM 9705</name>
    <dbReference type="NCBI Taxonomy" id="1121409"/>
    <lineage>
        <taxon>Bacteria</taxon>
        <taxon>Pseudomonadati</taxon>
        <taxon>Thermodesulfobacteriota</taxon>
        <taxon>Desulfobulbia</taxon>
        <taxon>Desulfobulbales</taxon>
        <taxon>Desulfocapsaceae</taxon>
        <taxon>Desulfofustis</taxon>
    </lineage>
</organism>
<dbReference type="InterPro" id="IPR003593">
    <property type="entry name" value="AAA+_ATPase"/>
</dbReference>
<dbReference type="InterPro" id="IPR027417">
    <property type="entry name" value="P-loop_NTPase"/>
</dbReference>
<dbReference type="InterPro" id="IPR001789">
    <property type="entry name" value="Sig_transdc_resp-reg_receiver"/>
</dbReference>
<evidence type="ECO:0000259" key="8">
    <source>
        <dbReference type="PROSITE" id="PS50110"/>
    </source>
</evidence>
<dbReference type="SUPFAM" id="SSF52540">
    <property type="entry name" value="P-loop containing nucleoside triphosphate hydrolases"/>
    <property type="match status" value="1"/>
</dbReference>
<keyword evidence="6" id="KW-0597">Phosphoprotein</keyword>
<dbReference type="PROSITE" id="PS00676">
    <property type="entry name" value="SIGMA54_INTERACT_2"/>
    <property type="match status" value="1"/>
</dbReference>
<dbReference type="InterPro" id="IPR025943">
    <property type="entry name" value="Sigma_54_int_dom_ATP-bd_2"/>
</dbReference>